<name>A0A8T0RH16_PANVG</name>
<evidence type="ECO:0000313" key="3">
    <source>
        <dbReference type="Proteomes" id="UP000823388"/>
    </source>
</evidence>
<reference evidence="2" key="1">
    <citation type="submission" date="2020-05" db="EMBL/GenBank/DDBJ databases">
        <title>WGS assembly of Panicum virgatum.</title>
        <authorList>
            <person name="Lovell J.T."/>
            <person name="Jenkins J."/>
            <person name="Shu S."/>
            <person name="Juenger T.E."/>
            <person name="Schmutz J."/>
        </authorList>
    </citation>
    <scope>NUCLEOTIDE SEQUENCE</scope>
    <source>
        <strain evidence="2">AP13</strain>
    </source>
</reference>
<dbReference type="Proteomes" id="UP000823388">
    <property type="component" value="Chromosome 6K"/>
</dbReference>
<keyword evidence="1" id="KW-0812">Transmembrane</keyword>
<dbReference type="AlphaFoldDB" id="A0A8T0RH16"/>
<keyword evidence="1" id="KW-1133">Transmembrane helix</keyword>
<organism evidence="2 3">
    <name type="scientific">Panicum virgatum</name>
    <name type="common">Blackwell switchgrass</name>
    <dbReference type="NCBI Taxonomy" id="38727"/>
    <lineage>
        <taxon>Eukaryota</taxon>
        <taxon>Viridiplantae</taxon>
        <taxon>Streptophyta</taxon>
        <taxon>Embryophyta</taxon>
        <taxon>Tracheophyta</taxon>
        <taxon>Spermatophyta</taxon>
        <taxon>Magnoliopsida</taxon>
        <taxon>Liliopsida</taxon>
        <taxon>Poales</taxon>
        <taxon>Poaceae</taxon>
        <taxon>PACMAD clade</taxon>
        <taxon>Panicoideae</taxon>
        <taxon>Panicodae</taxon>
        <taxon>Paniceae</taxon>
        <taxon>Panicinae</taxon>
        <taxon>Panicum</taxon>
        <taxon>Panicum sect. Hiantes</taxon>
    </lineage>
</organism>
<feature type="transmembrane region" description="Helical" evidence="1">
    <location>
        <begin position="37"/>
        <end position="60"/>
    </location>
</feature>
<evidence type="ECO:0000256" key="1">
    <source>
        <dbReference type="SAM" id="Phobius"/>
    </source>
</evidence>
<gene>
    <name evidence="2" type="ORF">PVAP13_6KG382606</name>
</gene>
<sequence length="101" mass="12018">MVCMHVPAGHTLSYNWCIWSTLSCRSRFFLLQFYMEVIYLFIQADATELTNVFFLFFVHLKHAKFECVKFMWFSPASEVERGIITTSVMWSVCRKIKSKTR</sequence>
<keyword evidence="1" id="KW-0472">Membrane</keyword>
<proteinExistence type="predicted"/>
<accession>A0A8T0RH16</accession>
<protein>
    <submittedName>
        <fullName evidence="2">Uncharacterized protein</fullName>
    </submittedName>
</protein>
<keyword evidence="3" id="KW-1185">Reference proteome</keyword>
<dbReference type="EMBL" id="CM029047">
    <property type="protein sequence ID" value="KAG2585291.1"/>
    <property type="molecule type" value="Genomic_DNA"/>
</dbReference>
<comment type="caution">
    <text evidence="2">The sequence shown here is derived from an EMBL/GenBank/DDBJ whole genome shotgun (WGS) entry which is preliminary data.</text>
</comment>
<evidence type="ECO:0000313" key="2">
    <source>
        <dbReference type="EMBL" id="KAG2585291.1"/>
    </source>
</evidence>